<dbReference type="GO" id="GO:0002183">
    <property type="term" value="P:cytoplasmic translational initiation"/>
    <property type="evidence" value="ECO:0007669"/>
    <property type="project" value="TreeGrafter"/>
</dbReference>
<dbReference type="Pfam" id="PF01399">
    <property type="entry name" value="PCI"/>
    <property type="match status" value="1"/>
</dbReference>
<dbReference type="InterPro" id="IPR040750">
    <property type="entry name" value="eIF3m_C_helix"/>
</dbReference>
<keyword evidence="3" id="KW-0396">Initiation factor</keyword>
<dbReference type="Proteomes" id="UP000238350">
    <property type="component" value="Unassembled WGS sequence"/>
</dbReference>
<dbReference type="GO" id="GO:0005852">
    <property type="term" value="C:eukaryotic translation initiation factor 3 complex"/>
    <property type="evidence" value="ECO:0007669"/>
    <property type="project" value="TreeGrafter"/>
</dbReference>
<dbReference type="EMBL" id="NDIQ01000001">
    <property type="protein sequence ID" value="PRT53511.1"/>
    <property type="molecule type" value="Genomic_DNA"/>
</dbReference>
<evidence type="ECO:0000256" key="1">
    <source>
        <dbReference type="ARBA" id="ARBA00008482"/>
    </source>
</evidence>
<sequence>MDQGYMIVDGNLADNMADIAGYIDQLNGEEQDGPLVQVAAELAATEEPSQQQELYFTLAEGSAGLLKGPLNDLEASYNLLLFVLSQAPDFGTLMPVILANLASDIPESSAQQLVILAILGNLFNIMPRNSRFRFDVFNKIVDFSIAAGTLGQLVPQLSQLPEWLAEWNATEDNKTDIYNKLVNSLNTLSPKATYQLLLAASKANAAGDITEQLVTDVLANTHIYDFDEVLAVPAVQQLPKTNSDLYATLKAVSIGDYDAFKSLPAASNPQIQSKARVVALAKIAGTKRAVSYAQISAATGVEASRVEILVIDAIKAGLIKGRMDQFKQELLVEQVTPVGEFTNAHWEEIEKRLGAWKESLSNVLAISKSARDNSDRVANLSKALRA</sequence>
<dbReference type="PANTHER" id="PTHR15350">
    <property type="entry name" value="COP9 SIGNALOSOME COMPLEX SUBUNIT 7/DENDRITIC CELL PROTEIN GA17"/>
    <property type="match status" value="1"/>
</dbReference>
<keyword evidence="4" id="KW-1185">Reference proteome</keyword>
<organism evidence="3 4">
    <name type="scientific">Wickerhamiella sorbophila</name>
    <dbReference type="NCBI Taxonomy" id="45607"/>
    <lineage>
        <taxon>Eukaryota</taxon>
        <taxon>Fungi</taxon>
        <taxon>Dikarya</taxon>
        <taxon>Ascomycota</taxon>
        <taxon>Saccharomycotina</taxon>
        <taxon>Dipodascomycetes</taxon>
        <taxon>Dipodascales</taxon>
        <taxon>Trichomonascaceae</taxon>
        <taxon>Wickerhamiella</taxon>
    </lineage>
</organism>
<protein>
    <submittedName>
        <fullName evidence="3">Eukaryotic translation initiation factor 3 subunit M</fullName>
    </submittedName>
</protein>
<dbReference type="PROSITE" id="PS50250">
    <property type="entry name" value="PCI"/>
    <property type="match status" value="1"/>
</dbReference>
<evidence type="ECO:0000313" key="3">
    <source>
        <dbReference type="EMBL" id="PRT53511.1"/>
    </source>
</evidence>
<evidence type="ECO:0000313" key="4">
    <source>
        <dbReference type="Proteomes" id="UP000238350"/>
    </source>
</evidence>
<dbReference type="SMART" id="SM00088">
    <property type="entry name" value="PINT"/>
    <property type="match status" value="1"/>
</dbReference>
<gene>
    <name evidence="3" type="ORF">B9G98_01131</name>
</gene>
<evidence type="ECO:0000259" key="2">
    <source>
        <dbReference type="PROSITE" id="PS50250"/>
    </source>
</evidence>
<comment type="similarity">
    <text evidence="1">Belongs to the CSN7/EIF3M family. CSN7 subfamily.</text>
</comment>
<dbReference type="InterPro" id="IPR045237">
    <property type="entry name" value="COPS7/eIF3m"/>
</dbReference>
<name>A0A2T0FEU3_9ASCO</name>
<dbReference type="RefSeq" id="XP_024663457.1">
    <property type="nucleotide sequence ID" value="XM_024807689.1"/>
</dbReference>
<dbReference type="STRING" id="45607.A0A2T0FEU3"/>
<dbReference type="AlphaFoldDB" id="A0A2T0FEU3"/>
<proteinExistence type="inferred from homology"/>
<reference evidence="3 4" key="1">
    <citation type="submission" date="2017-04" db="EMBL/GenBank/DDBJ databases">
        <title>Genome sequencing of [Candida] sorbophila.</title>
        <authorList>
            <person name="Ahn J.O."/>
        </authorList>
    </citation>
    <scope>NUCLEOTIDE SEQUENCE [LARGE SCALE GENOMIC DNA]</scope>
    <source>
        <strain evidence="3 4">DS02</strain>
    </source>
</reference>
<accession>A0A2T0FEU3</accession>
<dbReference type="Pfam" id="PF18005">
    <property type="entry name" value="eIF3m_C_helix"/>
    <property type="match status" value="1"/>
</dbReference>
<dbReference type="InterPro" id="IPR000717">
    <property type="entry name" value="PCI_dom"/>
</dbReference>
<keyword evidence="3" id="KW-0648">Protein biosynthesis</keyword>
<comment type="caution">
    <text evidence="3">The sequence shown here is derived from an EMBL/GenBank/DDBJ whole genome shotgun (WGS) entry which is preliminary data.</text>
</comment>
<dbReference type="GO" id="GO:0003743">
    <property type="term" value="F:translation initiation factor activity"/>
    <property type="evidence" value="ECO:0007669"/>
    <property type="project" value="UniProtKB-KW"/>
</dbReference>
<dbReference type="PANTHER" id="PTHR15350:SF2">
    <property type="entry name" value="EUKARYOTIC TRANSLATION INITIATION FACTOR 3 SUBUNIT M"/>
    <property type="match status" value="1"/>
</dbReference>
<dbReference type="OrthoDB" id="10267031at2759"/>
<feature type="domain" description="PCI" evidence="2">
    <location>
        <begin position="182"/>
        <end position="337"/>
    </location>
</feature>
<dbReference type="GeneID" id="36514880"/>